<evidence type="ECO:0000313" key="4">
    <source>
        <dbReference type="EMBL" id="EMQ94285.1"/>
    </source>
</evidence>
<gene>
    <name evidence="4" type="ORF">D778_01000</name>
</gene>
<dbReference type="SUPFAM" id="SSF49299">
    <property type="entry name" value="PKD domain"/>
    <property type="match status" value="1"/>
</dbReference>
<accession>M7MHK3</accession>
<keyword evidence="1 2" id="KW-0732">Signal</keyword>
<dbReference type="InterPro" id="IPR055353">
    <property type="entry name" value="DUF7619"/>
</dbReference>
<evidence type="ECO:0000256" key="2">
    <source>
        <dbReference type="SAM" id="SignalP"/>
    </source>
</evidence>
<dbReference type="AlphaFoldDB" id="M7MHK3"/>
<dbReference type="EMBL" id="ANLA01000019">
    <property type="protein sequence ID" value="EMQ94285.1"/>
    <property type="molecule type" value="Genomic_DNA"/>
</dbReference>
<proteinExistence type="predicted"/>
<name>M7MHK3_9FLAO</name>
<feature type="domain" description="PKD" evidence="3">
    <location>
        <begin position="41"/>
        <end position="80"/>
    </location>
</feature>
<keyword evidence="5" id="KW-1185">Reference proteome</keyword>
<dbReference type="Gene3D" id="2.60.40.10">
    <property type="entry name" value="Immunoglobulins"/>
    <property type="match status" value="1"/>
</dbReference>
<dbReference type="Proteomes" id="UP000012024">
    <property type="component" value="Unassembled WGS sequence"/>
</dbReference>
<dbReference type="InterPro" id="IPR005046">
    <property type="entry name" value="DUF285"/>
</dbReference>
<feature type="chain" id="PRO_5004081448" evidence="2">
    <location>
        <begin position="19"/>
        <end position="897"/>
    </location>
</feature>
<comment type="caution">
    <text evidence="4">The sequence shown here is derived from an EMBL/GenBank/DDBJ whole genome shotgun (WGS) entry which is preliminary data.</text>
</comment>
<evidence type="ECO:0000256" key="1">
    <source>
        <dbReference type="ARBA" id="ARBA00022729"/>
    </source>
</evidence>
<sequence>MKKTLFFIFFLMTISIRAQEPFILTWEATIDNSDFVLVVYSYSPNYNFTIDFGDGTILNNQTQSLQHSYSQTGIYNISISGIFPELNLNEYTKENVLSVEQWGDIVWNSTASMFGNCSNLVINATDAPDLSQVTDTSFMFDGCVNFNQNINNWDVSNVTNMGGMFRGCTSFNQPLDNWNTSNVNYMYEMFANASNFNQSLDNWNVSNATDMSYMFSGCSNYNQSLNSWDISNVSNINEMFFEATSFNQPIGNWNTSSLTELVSVFQGATSFNQPIDSWDVSNVTNMTRLFYQASSYNQSIDIWDVSSVTNMSSMFAYASNYNKPLNSWNISNVTTLWSMFFGASSFNQPLDNWNTSNVNYMYEMFKNATSFDQDLSSWDFSSLSYSYGWGDMLSYSNLSIYHYDKLLLKLASTDINNISLGVHGLEYCNFNAHNYLQYNKGWYFSGDSGSANCNTIVGSVYYDLNNDGCNILDIEATNLLVKAEDLNMFDVSSIVINGNYEIPVHTGNQTVYISNLPNYFTATPQSESVDFSTMSTEQVDFCLTANQIVEDLNITILPINQARPGFQSHYKLVIKNIGTEIINGISAEFTFDNTKQSYVSAIPNETSTTTNSLNFSLGTIQPFESIEIDITMQNFTPPIVNTDDILSFTAIVTPNPNDFTPNDNLYELDQIVVNAFDPNDKRVLQGLTITLDETDEFLDYIIRFQNTGNANATFVRIEDVLDTELDWNTLTITDASHSHVVKITNGNEVEFLFDNINLPFEAADEPNSHGYIAYKIKPKSTVQIGDIMSGNANIYFDYNPPIITNIVFTEIMEALSIDNFSFDNRLAIYPNPTNDYFKVEKSSNVNIESIRIYNISGKLVKEFTESERYNVSDLNSGFYFLRIKTDKSQTIKKLVKS</sequence>
<dbReference type="NCBIfam" id="TIGR02167">
    <property type="entry name" value="Liste_lipo_26"/>
    <property type="match status" value="4"/>
</dbReference>
<dbReference type="InterPro" id="IPR011889">
    <property type="entry name" value="Liste_lipo_26"/>
</dbReference>
<dbReference type="InterPro" id="IPR000601">
    <property type="entry name" value="PKD_dom"/>
</dbReference>
<dbReference type="InterPro" id="IPR035986">
    <property type="entry name" value="PKD_dom_sf"/>
</dbReference>
<protein>
    <submittedName>
        <fullName evidence="4">Chitinase</fullName>
    </submittedName>
</protein>
<dbReference type="Pfam" id="PF18962">
    <property type="entry name" value="Por_Secre_tail"/>
    <property type="match status" value="1"/>
</dbReference>
<dbReference type="RefSeq" id="WP_007651081.1">
    <property type="nucleotide sequence ID" value="NZ_ANLA01000019.1"/>
</dbReference>
<evidence type="ECO:0000259" key="3">
    <source>
        <dbReference type="PROSITE" id="PS50093"/>
    </source>
</evidence>
<feature type="signal peptide" evidence="2">
    <location>
        <begin position="1"/>
        <end position="18"/>
    </location>
</feature>
<dbReference type="GeneID" id="98642693"/>
<dbReference type="Pfam" id="PF03382">
    <property type="entry name" value="DUF285"/>
    <property type="match status" value="2"/>
</dbReference>
<dbReference type="InterPro" id="IPR013783">
    <property type="entry name" value="Ig-like_fold"/>
</dbReference>
<dbReference type="PROSITE" id="PS50093">
    <property type="entry name" value="PKD"/>
    <property type="match status" value="1"/>
</dbReference>
<evidence type="ECO:0000313" key="5">
    <source>
        <dbReference type="Proteomes" id="UP000012024"/>
    </source>
</evidence>
<dbReference type="eggNOG" id="COG4886">
    <property type="taxonomic scope" value="Bacteria"/>
</dbReference>
<organism evidence="4 5">
    <name type="scientific">Xanthomarina gelatinilytica</name>
    <dbReference type="NCBI Taxonomy" id="1137281"/>
    <lineage>
        <taxon>Bacteria</taxon>
        <taxon>Pseudomonadati</taxon>
        <taxon>Bacteroidota</taxon>
        <taxon>Flavobacteriia</taxon>
        <taxon>Flavobacteriales</taxon>
        <taxon>Flavobacteriaceae</taxon>
        <taxon>Xanthomarina</taxon>
    </lineage>
</organism>
<dbReference type="Pfam" id="PF24595">
    <property type="entry name" value="DUF7619"/>
    <property type="match status" value="1"/>
</dbReference>
<dbReference type="PATRIC" id="fig|1137281.3.peg.2432"/>
<dbReference type="OrthoDB" id="9813840at2"/>
<reference evidence="4 5" key="1">
    <citation type="submission" date="2012-12" db="EMBL/GenBank/DDBJ databases">
        <title>Genome assembly of Formosa sp. AK20.</title>
        <authorList>
            <person name="Kumar R."/>
            <person name="Khatri I."/>
            <person name="Vaidya B."/>
            <person name="Subramanian S."/>
            <person name="Pinnaka A."/>
        </authorList>
    </citation>
    <scope>NUCLEOTIDE SEQUENCE [LARGE SCALE GENOMIC DNA]</scope>
    <source>
        <strain evidence="4 5">AK20</strain>
    </source>
</reference>
<dbReference type="InterPro" id="IPR026444">
    <property type="entry name" value="Secre_tail"/>
</dbReference>
<dbReference type="NCBIfam" id="TIGR04183">
    <property type="entry name" value="Por_Secre_tail"/>
    <property type="match status" value="1"/>
</dbReference>